<comment type="caution">
    <text evidence="1">The sequence shown here is derived from an EMBL/GenBank/DDBJ whole genome shotgun (WGS) entry which is preliminary data.</text>
</comment>
<dbReference type="Proteomes" id="UP000828390">
    <property type="component" value="Unassembled WGS sequence"/>
</dbReference>
<organism evidence="1 2">
    <name type="scientific">Dreissena polymorpha</name>
    <name type="common">Zebra mussel</name>
    <name type="synonym">Mytilus polymorpha</name>
    <dbReference type="NCBI Taxonomy" id="45954"/>
    <lineage>
        <taxon>Eukaryota</taxon>
        <taxon>Metazoa</taxon>
        <taxon>Spiralia</taxon>
        <taxon>Lophotrochozoa</taxon>
        <taxon>Mollusca</taxon>
        <taxon>Bivalvia</taxon>
        <taxon>Autobranchia</taxon>
        <taxon>Heteroconchia</taxon>
        <taxon>Euheterodonta</taxon>
        <taxon>Imparidentia</taxon>
        <taxon>Neoheterodontei</taxon>
        <taxon>Myida</taxon>
        <taxon>Dreissenoidea</taxon>
        <taxon>Dreissenidae</taxon>
        <taxon>Dreissena</taxon>
    </lineage>
</organism>
<evidence type="ECO:0000313" key="1">
    <source>
        <dbReference type="EMBL" id="KAH3796859.1"/>
    </source>
</evidence>
<dbReference type="InterPro" id="IPR036705">
    <property type="entry name" value="Ribosyl_crysJ1_sf"/>
</dbReference>
<name>A0A9D4FFQ6_DREPO</name>
<sequence length="68" mass="7330">MLTGSSYKTAVEGTFRAGGCNASRSGFIGACLAAQHGLESIPQSWKDKTLRYQEIIDLANRLATIQLL</sequence>
<keyword evidence="2" id="KW-1185">Reference proteome</keyword>
<dbReference type="EMBL" id="JAIWYP010000007">
    <property type="protein sequence ID" value="KAH3796859.1"/>
    <property type="molecule type" value="Genomic_DNA"/>
</dbReference>
<dbReference type="InterPro" id="IPR005502">
    <property type="entry name" value="Ribosyl_crysJ1"/>
</dbReference>
<dbReference type="Pfam" id="PF03747">
    <property type="entry name" value="ADP_ribosyl_GH"/>
    <property type="match status" value="1"/>
</dbReference>
<gene>
    <name evidence="1" type="ORF">DPMN_150434</name>
</gene>
<accession>A0A9D4FFQ6</accession>
<dbReference type="AlphaFoldDB" id="A0A9D4FFQ6"/>
<reference evidence="1" key="1">
    <citation type="journal article" date="2019" name="bioRxiv">
        <title>The Genome of the Zebra Mussel, Dreissena polymorpha: A Resource for Invasive Species Research.</title>
        <authorList>
            <person name="McCartney M.A."/>
            <person name="Auch B."/>
            <person name="Kono T."/>
            <person name="Mallez S."/>
            <person name="Zhang Y."/>
            <person name="Obille A."/>
            <person name="Becker A."/>
            <person name="Abrahante J.E."/>
            <person name="Garbe J."/>
            <person name="Badalamenti J.P."/>
            <person name="Herman A."/>
            <person name="Mangelson H."/>
            <person name="Liachko I."/>
            <person name="Sullivan S."/>
            <person name="Sone E.D."/>
            <person name="Koren S."/>
            <person name="Silverstein K.A.T."/>
            <person name="Beckman K.B."/>
            <person name="Gohl D.M."/>
        </authorList>
    </citation>
    <scope>NUCLEOTIDE SEQUENCE</scope>
    <source>
        <strain evidence="1">Duluth1</strain>
        <tissue evidence="1">Whole animal</tissue>
    </source>
</reference>
<protein>
    <recommendedName>
        <fullName evidence="3">ADP-ribosylglycohydrolase family protein</fullName>
    </recommendedName>
</protein>
<proteinExistence type="predicted"/>
<dbReference type="Gene3D" id="1.10.4080.10">
    <property type="entry name" value="ADP-ribosylation/Crystallin J1"/>
    <property type="match status" value="1"/>
</dbReference>
<evidence type="ECO:0000313" key="2">
    <source>
        <dbReference type="Proteomes" id="UP000828390"/>
    </source>
</evidence>
<dbReference type="SUPFAM" id="SSF101478">
    <property type="entry name" value="ADP-ribosylglycohydrolase"/>
    <property type="match status" value="1"/>
</dbReference>
<evidence type="ECO:0008006" key="3">
    <source>
        <dbReference type="Google" id="ProtNLM"/>
    </source>
</evidence>
<reference evidence="1" key="2">
    <citation type="submission" date="2020-11" db="EMBL/GenBank/DDBJ databases">
        <authorList>
            <person name="McCartney M.A."/>
            <person name="Auch B."/>
            <person name="Kono T."/>
            <person name="Mallez S."/>
            <person name="Becker A."/>
            <person name="Gohl D.M."/>
            <person name="Silverstein K.A.T."/>
            <person name="Koren S."/>
            <person name="Bechman K.B."/>
            <person name="Herman A."/>
            <person name="Abrahante J.E."/>
            <person name="Garbe J."/>
        </authorList>
    </citation>
    <scope>NUCLEOTIDE SEQUENCE</scope>
    <source>
        <strain evidence="1">Duluth1</strain>
        <tissue evidence="1">Whole animal</tissue>
    </source>
</reference>